<dbReference type="EMBL" id="CP024870">
    <property type="protein sequence ID" value="ATX71316.1"/>
    <property type="molecule type" value="Genomic_DNA"/>
</dbReference>
<dbReference type="Proteomes" id="UP000231179">
    <property type="component" value="Chromosome"/>
</dbReference>
<keyword evidence="1" id="KW-0472">Membrane</keyword>
<sequence>MLAVHWTEYINVIGGLLGAIAAIISILFAWYIYRSDSKFFVKKHKDRELYNLNIDLDSCLNKIDDLLGDEPSSDEISKVEQLNTKAIGGLQKYISRSKVSAIKCSNIINEIFRYSALQLEDIDSEFEKEFTYWKEQAEAVAKYVKQFNALCNQFDHQLSEIIDNGVKAIDTNYIDKIVTILTNLREKMVHFKDYLYELKAIKE</sequence>
<dbReference type="AlphaFoldDB" id="A0A2K8KPX7"/>
<keyword evidence="1" id="KW-1133">Transmembrane helix</keyword>
<organism evidence="2 3">
    <name type="scientific">Spiroplasma clarkii</name>
    <dbReference type="NCBI Taxonomy" id="2139"/>
    <lineage>
        <taxon>Bacteria</taxon>
        <taxon>Bacillati</taxon>
        <taxon>Mycoplasmatota</taxon>
        <taxon>Mollicutes</taxon>
        <taxon>Entomoplasmatales</taxon>
        <taxon>Spiroplasmataceae</taxon>
        <taxon>Spiroplasma</taxon>
    </lineage>
</organism>
<evidence type="ECO:0000256" key="1">
    <source>
        <dbReference type="SAM" id="Phobius"/>
    </source>
</evidence>
<accession>A0A2K8KPX7</accession>
<keyword evidence="1" id="KW-0812">Transmembrane</keyword>
<name>A0A2K8KPX7_9MOLU</name>
<feature type="transmembrane region" description="Helical" evidence="1">
    <location>
        <begin position="12"/>
        <end position="33"/>
    </location>
</feature>
<evidence type="ECO:0000313" key="3">
    <source>
        <dbReference type="Proteomes" id="UP000231179"/>
    </source>
</evidence>
<protein>
    <submittedName>
        <fullName evidence="2">Uncharacterized protein</fullName>
    </submittedName>
</protein>
<keyword evidence="3" id="KW-1185">Reference proteome</keyword>
<gene>
    <name evidence="2" type="ORF">SCLAR_v1c10140</name>
</gene>
<evidence type="ECO:0000313" key="2">
    <source>
        <dbReference type="EMBL" id="ATX71316.1"/>
    </source>
</evidence>
<proteinExistence type="predicted"/>
<reference evidence="2 3" key="1">
    <citation type="submission" date="2017-11" db="EMBL/GenBank/DDBJ databases">
        <title>Complete genome sequence of Spiroplasma clarkii CN-5 (DSM 19994).</title>
        <authorList>
            <person name="Tsai Y.-M."/>
            <person name="Chang A."/>
            <person name="Lo W.-S."/>
            <person name="Kuo C.-H."/>
        </authorList>
    </citation>
    <scope>NUCLEOTIDE SEQUENCE [LARGE SCALE GENOMIC DNA]</scope>
    <source>
        <strain evidence="2 3">CN-5</strain>
    </source>
</reference>